<dbReference type="Pfam" id="PF03732">
    <property type="entry name" value="Retrotrans_gag"/>
    <property type="match status" value="1"/>
</dbReference>
<dbReference type="VEuPathDB" id="FungiDB:RhiirFUN_007116"/>
<feature type="domain" description="Retrotransposon gag" evidence="2">
    <location>
        <begin position="490"/>
        <end position="568"/>
    </location>
</feature>
<dbReference type="PANTHER" id="PTHR33223:SF6">
    <property type="entry name" value="CCHC-TYPE DOMAIN-CONTAINING PROTEIN"/>
    <property type="match status" value="1"/>
</dbReference>
<dbReference type="PANTHER" id="PTHR33223">
    <property type="entry name" value="CCHC-TYPE DOMAIN-CONTAINING PROTEIN"/>
    <property type="match status" value="1"/>
</dbReference>
<dbReference type="HOGENOM" id="CLU_016395_0_0_1"/>
<dbReference type="AlphaFoldDB" id="U9SWS6"/>
<name>U9SWS6_RHIID</name>
<feature type="region of interest" description="Disordered" evidence="1">
    <location>
        <begin position="678"/>
        <end position="706"/>
    </location>
</feature>
<evidence type="ECO:0000313" key="3">
    <source>
        <dbReference type="EMBL" id="ERZ95590.1"/>
    </source>
</evidence>
<proteinExistence type="predicted"/>
<evidence type="ECO:0000259" key="2">
    <source>
        <dbReference type="Pfam" id="PF03732"/>
    </source>
</evidence>
<reference evidence="3" key="1">
    <citation type="submission" date="2013-07" db="EMBL/GenBank/DDBJ databases">
        <title>The genome of an arbuscular mycorrhizal fungus provides insights into the evolution of the oldest plant symbiosis.</title>
        <authorList>
            <consortium name="DOE Joint Genome Institute"/>
            <person name="Tisserant E."/>
            <person name="Malbreil M."/>
            <person name="Kuo A."/>
            <person name="Kohler A."/>
            <person name="Symeonidi A."/>
            <person name="Balestrini R."/>
            <person name="Charron P."/>
            <person name="Duensing N."/>
            <person name="Frei-dit-Frey N."/>
            <person name="Gianinazzi-Pearson V."/>
            <person name="Gilbert B."/>
            <person name="Handa Y."/>
            <person name="Hijri M."/>
            <person name="Kaul R."/>
            <person name="Kawaguchi M."/>
            <person name="Krajinski F."/>
            <person name="Lammers P."/>
            <person name="Lapierre D."/>
            <person name="Masclaux F.G."/>
            <person name="Murat C."/>
            <person name="Morin E."/>
            <person name="Ndikumana S."/>
            <person name="Pagni M."/>
            <person name="Petitpierre D."/>
            <person name="Requena N."/>
            <person name="Rosikiewicz P."/>
            <person name="Riley R."/>
            <person name="Saito K."/>
            <person name="San Clemente H."/>
            <person name="Shapiro H."/>
            <person name="van Tuinen D."/>
            <person name="Becard G."/>
            <person name="Bonfante P."/>
            <person name="Paszkowski U."/>
            <person name="Shachar-Hill Y."/>
            <person name="Young J.P."/>
            <person name="Sanders I.R."/>
            <person name="Henrissat B."/>
            <person name="Rensing S.A."/>
            <person name="Grigoriev I.V."/>
            <person name="Corradi N."/>
            <person name="Roux C."/>
            <person name="Martin F."/>
        </authorList>
    </citation>
    <scope>NUCLEOTIDE SEQUENCE</scope>
    <source>
        <strain evidence="3">DAOM 197198</strain>
    </source>
</reference>
<organism evidence="3">
    <name type="scientific">Rhizophagus irregularis (strain DAOM 181602 / DAOM 197198 / MUCL 43194)</name>
    <name type="common">Arbuscular mycorrhizal fungus</name>
    <name type="synonym">Glomus intraradices</name>
    <dbReference type="NCBI Taxonomy" id="747089"/>
    <lineage>
        <taxon>Eukaryota</taxon>
        <taxon>Fungi</taxon>
        <taxon>Fungi incertae sedis</taxon>
        <taxon>Mucoromycota</taxon>
        <taxon>Glomeromycotina</taxon>
        <taxon>Glomeromycetes</taxon>
        <taxon>Glomerales</taxon>
        <taxon>Glomeraceae</taxon>
        <taxon>Rhizophagus</taxon>
    </lineage>
</organism>
<feature type="compositionally biased region" description="Low complexity" evidence="1">
    <location>
        <begin position="348"/>
        <end position="381"/>
    </location>
</feature>
<feature type="compositionally biased region" description="Basic and acidic residues" evidence="1">
    <location>
        <begin position="688"/>
        <end position="706"/>
    </location>
</feature>
<gene>
    <name evidence="3" type="ORF">GLOINDRAFT_13472</name>
</gene>
<accession>U9SWS6</accession>
<sequence>MDIKQQKEFLVKAYHECLYQEKSLRRPIFYYKDKIIEIRRKLEPTEEDFEKEIRLERDLRKYERKIRRDYETLMDIKEKSNKDKITREATNLIWSISYRGKPHYKLEGLIYIIWEIKQNCYNYNEEGSIYFVDNKAQLYETLQEICELQKYGYIIDDRELNHRFTEFWNWITLETTAYDLFNQVETLRIFRDILYLGEKIRVNRNKIRELQKSIKFHKKDTYYHQPWKSDYLTNAIETQLLTTNGFKGEIVIENPNLKEENDEYNIIIEILQERGIQIEKEDLMRIIFTLGYNPAQIYLKGFIETYIENEGESNDVLKTILDRWISEHQIEESHDEFSSDEDENVIKTSLNPSSSEESENSSNNTTENNSTHNTRTNTPTSGNSTRSNSPPLIMAATRNEIRENIRTVMNTLLLGIDPGVALNTAPANTINATLTNMINPIHRAAKIAELPLFYGGDQDANDWIRDFNNVYAGNGYVDDQAAKLVRAKPCLREEAADWLEGTVALRNLAGFDNANDNTSLAYEMKSKYASPVRQQQWTRELQSIKQKDGEKVREYAARFSKLLKRVAPEAGDLHERFRVNYFIQRLNPIVAGRTFEGNPDTLVNAITRAKSIEAGNNLMLQEMGIPNLNINESSTSKTPTVIANNNNITNEVDNLAKQLEELKIAKLEKEILSIKNEMNNNNNTQKPNLDHQDVKRIGPNFNKDHQ</sequence>
<dbReference type="EMBL" id="KI301122">
    <property type="protein sequence ID" value="ERZ95590.1"/>
    <property type="molecule type" value="Genomic_DNA"/>
</dbReference>
<dbReference type="InterPro" id="IPR005162">
    <property type="entry name" value="Retrotrans_gag_dom"/>
</dbReference>
<evidence type="ECO:0000256" key="1">
    <source>
        <dbReference type="SAM" id="MobiDB-lite"/>
    </source>
</evidence>
<protein>
    <recommendedName>
        <fullName evidence="2">Retrotransposon gag domain-containing protein</fullName>
    </recommendedName>
</protein>
<feature type="region of interest" description="Disordered" evidence="1">
    <location>
        <begin position="331"/>
        <end position="391"/>
    </location>
</feature>